<dbReference type="InterPro" id="IPR000483">
    <property type="entry name" value="Cys-rich_flank_reg_C"/>
</dbReference>
<evidence type="ECO:0000313" key="7">
    <source>
        <dbReference type="Proteomes" id="UP000694421"/>
    </source>
</evidence>
<dbReference type="GO" id="GO:0005886">
    <property type="term" value="C:plasma membrane"/>
    <property type="evidence" value="ECO:0007669"/>
    <property type="project" value="TreeGrafter"/>
</dbReference>
<keyword evidence="1" id="KW-0433">Leucine-rich repeat</keyword>
<evidence type="ECO:0000256" key="2">
    <source>
        <dbReference type="ARBA" id="ARBA00022729"/>
    </source>
</evidence>
<protein>
    <recommendedName>
        <fullName evidence="5">LRRCT domain-containing protein</fullName>
    </recommendedName>
</protein>
<feature type="transmembrane region" description="Helical" evidence="4">
    <location>
        <begin position="167"/>
        <end position="187"/>
    </location>
</feature>
<keyword evidence="4" id="KW-0812">Transmembrane</keyword>
<dbReference type="PANTHER" id="PTHR24364">
    <property type="entry name" value="LP06937P"/>
    <property type="match status" value="1"/>
</dbReference>
<keyword evidence="2" id="KW-0732">Signal</keyword>
<evidence type="ECO:0000256" key="4">
    <source>
        <dbReference type="SAM" id="Phobius"/>
    </source>
</evidence>
<dbReference type="Proteomes" id="UP000694421">
    <property type="component" value="Unplaced"/>
</dbReference>
<keyword evidence="4" id="KW-1133">Transmembrane helix</keyword>
<reference evidence="6" key="1">
    <citation type="submission" date="2025-08" db="UniProtKB">
        <authorList>
            <consortium name="Ensembl"/>
        </authorList>
    </citation>
    <scope>IDENTIFICATION</scope>
</reference>
<dbReference type="Gene3D" id="3.80.10.10">
    <property type="entry name" value="Ribonuclease Inhibitor"/>
    <property type="match status" value="1"/>
</dbReference>
<evidence type="ECO:0000256" key="3">
    <source>
        <dbReference type="ARBA" id="ARBA00022737"/>
    </source>
</evidence>
<dbReference type="PANTHER" id="PTHR24364:SF16">
    <property type="entry name" value="TROPHOBLAST GLYCOPROTEIN-LIKE"/>
    <property type="match status" value="1"/>
</dbReference>
<evidence type="ECO:0000313" key="6">
    <source>
        <dbReference type="Ensembl" id="ENSSMRP00000008056.1"/>
    </source>
</evidence>
<organism evidence="6 7">
    <name type="scientific">Salvator merianae</name>
    <name type="common">Argentine black and white tegu</name>
    <name type="synonym">Tupinambis merianae</name>
    <dbReference type="NCBI Taxonomy" id="96440"/>
    <lineage>
        <taxon>Eukaryota</taxon>
        <taxon>Metazoa</taxon>
        <taxon>Chordata</taxon>
        <taxon>Craniata</taxon>
        <taxon>Vertebrata</taxon>
        <taxon>Euteleostomi</taxon>
        <taxon>Lepidosauria</taxon>
        <taxon>Squamata</taxon>
        <taxon>Bifurcata</taxon>
        <taxon>Unidentata</taxon>
        <taxon>Episquamata</taxon>
        <taxon>Laterata</taxon>
        <taxon>Teiioidea</taxon>
        <taxon>Teiidae</taxon>
        <taxon>Salvator</taxon>
    </lineage>
</organism>
<dbReference type="SMART" id="SM00082">
    <property type="entry name" value="LRRCT"/>
    <property type="match status" value="1"/>
</dbReference>
<keyword evidence="7" id="KW-1185">Reference proteome</keyword>
<dbReference type="InterPro" id="IPR032675">
    <property type="entry name" value="LRR_dom_sf"/>
</dbReference>
<dbReference type="SUPFAM" id="SSF52058">
    <property type="entry name" value="L domain-like"/>
    <property type="match status" value="1"/>
</dbReference>
<dbReference type="Pfam" id="PF01463">
    <property type="entry name" value="LRRCT"/>
    <property type="match status" value="1"/>
</dbReference>
<keyword evidence="3" id="KW-0677">Repeat</keyword>
<sequence length="229" mass="25065">SSAHNPLRALAPAAFAACARLRTLRLNGALLAAPPDELLGAGALANLSLLRLELAGNRLRALPPPRASLPAALDELDVRNNSLRALRAGELLGLDGLQRLQLAGNPLHCDCASLRPLLSWLRNGTARLPDRRNLRCASPAALRERPVLRLRPGQLDCLEGALETASYVFFGIVLALIGLVFLMVLYLNRKGIKRWLSNLREACRDQMEGYHYRYEQDSDPRRASPGGDL</sequence>
<dbReference type="GeneTree" id="ENSGT00940000154868"/>
<dbReference type="GO" id="GO:0090090">
    <property type="term" value="P:negative regulation of canonical Wnt signaling pathway"/>
    <property type="evidence" value="ECO:0007669"/>
    <property type="project" value="TreeGrafter"/>
</dbReference>
<feature type="domain" description="LRRCT" evidence="5">
    <location>
        <begin position="105"/>
        <end position="158"/>
    </location>
</feature>
<evidence type="ECO:0000256" key="1">
    <source>
        <dbReference type="ARBA" id="ARBA00022614"/>
    </source>
</evidence>
<proteinExistence type="predicted"/>
<reference evidence="6" key="2">
    <citation type="submission" date="2025-09" db="UniProtKB">
        <authorList>
            <consortium name="Ensembl"/>
        </authorList>
    </citation>
    <scope>IDENTIFICATION</scope>
</reference>
<evidence type="ECO:0000259" key="5">
    <source>
        <dbReference type="SMART" id="SM00082"/>
    </source>
</evidence>
<keyword evidence="4" id="KW-0472">Membrane</keyword>
<dbReference type="Pfam" id="PF13855">
    <property type="entry name" value="LRR_8"/>
    <property type="match status" value="1"/>
</dbReference>
<name>A0A8D0BRG5_SALMN</name>
<dbReference type="InterPro" id="IPR052286">
    <property type="entry name" value="Wnt_signaling_inhibitor"/>
</dbReference>
<dbReference type="OMA" id="PSPCYCV"/>
<accession>A0A8D0BRG5</accession>
<dbReference type="AlphaFoldDB" id="A0A8D0BRG5"/>
<dbReference type="Ensembl" id="ENSSMRT00000009406.1">
    <property type="protein sequence ID" value="ENSSMRP00000008056.1"/>
    <property type="gene ID" value="ENSSMRG00000006451.1"/>
</dbReference>
<dbReference type="InterPro" id="IPR001611">
    <property type="entry name" value="Leu-rich_rpt"/>
</dbReference>